<dbReference type="InterPro" id="IPR017583">
    <property type="entry name" value="Tagatose/fructose_Pkinase"/>
</dbReference>
<accession>A0A1Y6BTE9</accession>
<dbReference type="GO" id="GO:0005524">
    <property type="term" value="F:ATP binding"/>
    <property type="evidence" value="ECO:0007669"/>
    <property type="project" value="UniProtKB-KW"/>
</dbReference>
<dbReference type="CDD" id="cd01164">
    <property type="entry name" value="FruK_PfkB_like"/>
    <property type="match status" value="1"/>
</dbReference>
<keyword evidence="3" id="KW-0547">Nucleotide-binding</keyword>
<organism evidence="8 9">
    <name type="scientific">Tistlia consotensis USBA 355</name>
    <dbReference type="NCBI Taxonomy" id="560819"/>
    <lineage>
        <taxon>Bacteria</taxon>
        <taxon>Pseudomonadati</taxon>
        <taxon>Pseudomonadota</taxon>
        <taxon>Alphaproteobacteria</taxon>
        <taxon>Rhodospirillales</taxon>
        <taxon>Rhodovibrionaceae</taxon>
        <taxon>Tistlia</taxon>
    </lineage>
</organism>
<reference evidence="8 9" key="1">
    <citation type="submission" date="2017-04" db="EMBL/GenBank/DDBJ databases">
        <authorList>
            <person name="Afonso C.L."/>
            <person name="Miller P.J."/>
            <person name="Scott M.A."/>
            <person name="Spackman E."/>
            <person name="Goraichik I."/>
            <person name="Dimitrov K.M."/>
            <person name="Suarez D.L."/>
            <person name="Swayne D.E."/>
        </authorList>
    </citation>
    <scope>NUCLEOTIDE SEQUENCE [LARGE SCALE GENOMIC DNA]</scope>
    <source>
        <strain evidence="8 9">USBA 355</strain>
    </source>
</reference>
<dbReference type="Pfam" id="PF00294">
    <property type="entry name" value="PfkB"/>
    <property type="match status" value="1"/>
</dbReference>
<keyword evidence="9" id="KW-1185">Reference proteome</keyword>
<evidence type="ECO:0000256" key="4">
    <source>
        <dbReference type="ARBA" id="ARBA00022777"/>
    </source>
</evidence>
<name>A0A1Y6BTE9_9PROT</name>
<sequence length="313" mass="32652">MRSVLTVTMSPSIDLSAATDSVVPVRKLRCTAVRRDPGGGGVNVARVLKRLGGHCSALFPAGGSPGLLLHRLLDREGIVSMPVDIAADTRESFTVADRASGDQYRFVLPGAELAPEEWQECLDRVSALAEPPDYIVASGSLPPGAPQDFYARLAHVAASAGSRLVVDSSGPALAAALEAGVYLVKPNQRELEELTGSPLAREADCTAAARRLVDSGRAQIVALSLGDRGALLASREGCLRAAAIPVKIVSAVGAGDSFLAAMVWRLSASDALDDAFRYAVAAGTAALLTPGTELACKEDIERLYRDVAVEQPP</sequence>
<dbReference type="PANTHER" id="PTHR46566:SF2">
    <property type="entry name" value="ATP-DEPENDENT 6-PHOSPHOFRUCTOKINASE ISOZYME 2"/>
    <property type="match status" value="1"/>
</dbReference>
<comment type="similarity">
    <text evidence="1 6">Belongs to the carbohydrate kinase PfkB family.</text>
</comment>
<keyword evidence="2 6" id="KW-0808">Transferase</keyword>
<gene>
    <name evidence="8" type="ORF">SAMN05428998_109134</name>
</gene>
<dbReference type="AlphaFoldDB" id="A0A1Y6BTE9"/>
<evidence type="ECO:0000256" key="6">
    <source>
        <dbReference type="PIRNR" id="PIRNR000535"/>
    </source>
</evidence>
<dbReference type="PROSITE" id="PS00583">
    <property type="entry name" value="PFKB_KINASES_1"/>
    <property type="match status" value="1"/>
</dbReference>
<dbReference type="NCBIfam" id="TIGR03168">
    <property type="entry name" value="1-PFK"/>
    <property type="match status" value="1"/>
</dbReference>
<dbReference type="InterPro" id="IPR029056">
    <property type="entry name" value="Ribokinase-like"/>
</dbReference>
<feature type="domain" description="Carbohydrate kinase PfkB" evidence="7">
    <location>
        <begin position="13"/>
        <end position="294"/>
    </location>
</feature>
<evidence type="ECO:0000313" key="8">
    <source>
        <dbReference type="EMBL" id="SMF27965.1"/>
    </source>
</evidence>
<dbReference type="RefSeq" id="WP_085123188.1">
    <property type="nucleotide sequence ID" value="NZ_FWZX01000009.1"/>
</dbReference>
<dbReference type="Proteomes" id="UP000192917">
    <property type="component" value="Unassembled WGS sequence"/>
</dbReference>
<evidence type="ECO:0000256" key="3">
    <source>
        <dbReference type="ARBA" id="ARBA00022741"/>
    </source>
</evidence>
<proteinExistence type="inferred from homology"/>
<dbReference type="STRING" id="560819.SAMN05428998_109134"/>
<keyword evidence="4 8" id="KW-0418">Kinase</keyword>
<keyword evidence="5" id="KW-0067">ATP-binding</keyword>
<dbReference type="InterPro" id="IPR002173">
    <property type="entry name" value="Carboh/pur_kinase_PfkB_CS"/>
</dbReference>
<protein>
    <recommendedName>
        <fullName evidence="6">Phosphofructokinase</fullName>
    </recommendedName>
</protein>
<dbReference type="GO" id="GO:0005829">
    <property type="term" value="C:cytosol"/>
    <property type="evidence" value="ECO:0007669"/>
    <property type="project" value="TreeGrafter"/>
</dbReference>
<dbReference type="EMBL" id="FWZX01000009">
    <property type="protein sequence ID" value="SMF27965.1"/>
    <property type="molecule type" value="Genomic_DNA"/>
</dbReference>
<evidence type="ECO:0000259" key="7">
    <source>
        <dbReference type="Pfam" id="PF00294"/>
    </source>
</evidence>
<dbReference type="Gene3D" id="3.40.1190.20">
    <property type="match status" value="1"/>
</dbReference>
<evidence type="ECO:0000256" key="5">
    <source>
        <dbReference type="ARBA" id="ARBA00022840"/>
    </source>
</evidence>
<dbReference type="GO" id="GO:0003872">
    <property type="term" value="F:6-phosphofructokinase activity"/>
    <property type="evidence" value="ECO:0007669"/>
    <property type="project" value="TreeGrafter"/>
</dbReference>
<evidence type="ECO:0000256" key="1">
    <source>
        <dbReference type="ARBA" id="ARBA00010688"/>
    </source>
</evidence>
<dbReference type="FunFam" id="3.40.1190.20:FF:000001">
    <property type="entry name" value="Phosphofructokinase"/>
    <property type="match status" value="1"/>
</dbReference>
<dbReference type="PANTHER" id="PTHR46566">
    <property type="entry name" value="1-PHOSPHOFRUCTOKINASE-RELATED"/>
    <property type="match status" value="1"/>
</dbReference>
<dbReference type="InterPro" id="IPR011611">
    <property type="entry name" value="PfkB_dom"/>
</dbReference>
<dbReference type="PIRSF" id="PIRSF000535">
    <property type="entry name" value="1PFK/6PFK/LacC"/>
    <property type="match status" value="1"/>
</dbReference>
<evidence type="ECO:0000313" key="9">
    <source>
        <dbReference type="Proteomes" id="UP000192917"/>
    </source>
</evidence>
<dbReference type="SUPFAM" id="SSF53613">
    <property type="entry name" value="Ribokinase-like"/>
    <property type="match status" value="1"/>
</dbReference>
<evidence type="ECO:0000256" key="2">
    <source>
        <dbReference type="ARBA" id="ARBA00022679"/>
    </source>
</evidence>